<reference evidence="1" key="1">
    <citation type="submission" date="2017-07" db="EMBL/GenBank/DDBJ databases">
        <authorList>
            <person name="Mikheyev A."/>
            <person name="Grau M."/>
        </authorList>
    </citation>
    <scope>NUCLEOTIDE SEQUENCE</scope>
    <source>
        <tissue evidence="1">Venom_gland</tissue>
    </source>
</reference>
<proteinExistence type="predicted"/>
<organism evidence="1">
    <name type="scientific">Micrurus spixii</name>
    <name type="common">Amazon coral snake</name>
    <dbReference type="NCBI Taxonomy" id="129469"/>
    <lineage>
        <taxon>Eukaryota</taxon>
        <taxon>Metazoa</taxon>
        <taxon>Chordata</taxon>
        <taxon>Craniata</taxon>
        <taxon>Vertebrata</taxon>
        <taxon>Euteleostomi</taxon>
        <taxon>Lepidosauria</taxon>
        <taxon>Squamata</taxon>
        <taxon>Bifurcata</taxon>
        <taxon>Unidentata</taxon>
        <taxon>Episquamata</taxon>
        <taxon>Toxicofera</taxon>
        <taxon>Serpentes</taxon>
        <taxon>Colubroidea</taxon>
        <taxon>Elapidae</taxon>
        <taxon>Elapinae</taxon>
        <taxon>Micrurus</taxon>
    </lineage>
</organism>
<reference evidence="1" key="2">
    <citation type="submission" date="2017-11" db="EMBL/GenBank/DDBJ databases">
        <title>Coralsnake Venomics: Analyses of Venom Gland Transcriptomes and Proteomes of Six Brazilian Taxa.</title>
        <authorList>
            <person name="Aird S.D."/>
            <person name="Jorge da Silva N."/>
            <person name="Qiu L."/>
            <person name="Villar-Briones A."/>
            <person name="Aparecida-Saddi V."/>
            <person name="Campos-Telles M.P."/>
            <person name="Grau M."/>
            <person name="Mikheyev A.S."/>
        </authorList>
    </citation>
    <scope>NUCLEOTIDE SEQUENCE</scope>
    <source>
        <tissue evidence="1">Venom_gland</tissue>
    </source>
</reference>
<accession>A0A2D4MKB8</accession>
<protein>
    <submittedName>
        <fullName evidence="1">Uncharacterized protein</fullName>
    </submittedName>
</protein>
<evidence type="ECO:0000313" key="1">
    <source>
        <dbReference type="EMBL" id="LAB33283.1"/>
    </source>
</evidence>
<sequence length="103" mass="11574">MPAYFIVVNMEQNAGNFKAAIFSMSLFQKISSLSKSITDSIFQSRWFCRRQGNKRCARKKPTNTKETSSLGERLFLQTDLFFTGQVYTVPCAALCTTASLGKL</sequence>
<name>A0A2D4MKB8_9SAUR</name>
<dbReference type="EMBL" id="IACM01094208">
    <property type="protein sequence ID" value="LAB33283.1"/>
    <property type="molecule type" value="Transcribed_RNA"/>
</dbReference>
<dbReference type="AlphaFoldDB" id="A0A2D4MKB8"/>